<protein>
    <recommendedName>
        <fullName evidence="3">N-acetylglucosaminyltransferase</fullName>
    </recommendedName>
    <alternativeName>
        <fullName evidence="8">Nodulation protein C</fullName>
    </alternativeName>
</protein>
<dbReference type="GO" id="GO:0050501">
    <property type="term" value="F:hyaluronan synthase activity"/>
    <property type="evidence" value="ECO:0007669"/>
    <property type="project" value="TreeGrafter"/>
</dbReference>
<dbReference type="AlphaFoldDB" id="A0A8J7FCF1"/>
<comment type="similarity">
    <text evidence="2">Belongs to the NodC/HAS family.</text>
</comment>
<gene>
    <name evidence="11" type="ORF">IOQ59_06155</name>
</gene>
<organism evidence="11 12">
    <name type="scientific">Pontibacterium sinense</name>
    <dbReference type="NCBI Taxonomy" id="2781979"/>
    <lineage>
        <taxon>Bacteria</taxon>
        <taxon>Pseudomonadati</taxon>
        <taxon>Pseudomonadota</taxon>
        <taxon>Gammaproteobacteria</taxon>
        <taxon>Oceanospirillales</taxon>
        <taxon>Oceanospirillaceae</taxon>
        <taxon>Pontibacterium</taxon>
    </lineage>
</organism>
<proteinExistence type="inferred from homology"/>
<sequence>MISAIRELMNDPAISLYLLVIAYFWCQWTFKLILCGRYRPKRTHFDEAISVVMPVYNEDRSILFQAVSRVLAQPTSRVAEVIVVCDQREPDLPDWLNQNFASDERMITTVGDTPGKRFSLRHGIEKSRCNVVVSIESDVLIRPDSLDELIKPFADPRIGGVIGDQEVHDPKRSLWTFLDFVCEKVKYGFTYPALSAASQVTVLSGRTVAYRRAAVFPASGTPDP</sequence>
<dbReference type="GO" id="GO:0030213">
    <property type="term" value="P:hyaluronan biosynthetic process"/>
    <property type="evidence" value="ECO:0007669"/>
    <property type="project" value="TreeGrafter"/>
</dbReference>
<evidence type="ECO:0000313" key="11">
    <source>
        <dbReference type="EMBL" id="MBE9396844.1"/>
    </source>
</evidence>
<reference evidence="11" key="1">
    <citation type="submission" date="2020-10" db="EMBL/GenBank/DDBJ databases">
        <title>Bacterium isolated from coastal waters sediment.</title>
        <authorList>
            <person name="Chen R.-J."/>
            <person name="Lu D.-C."/>
            <person name="Zhu K.-L."/>
            <person name="Du Z.-J."/>
        </authorList>
    </citation>
    <scope>NUCLEOTIDE SEQUENCE</scope>
    <source>
        <strain evidence="11">N1Y112</strain>
    </source>
</reference>
<name>A0A8J7FCF1_9GAMM</name>
<evidence type="ECO:0000259" key="10">
    <source>
        <dbReference type="Pfam" id="PF00535"/>
    </source>
</evidence>
<evidence type="ECO:0000256" key="2">
    <source>
        <dbReference type="ARBA" id="ARBA00006782"/>
    </source>
</evidence>
<evidence type="ECO:0000256" key="8">
    <source>
        <dbReference type="ARBA" id="ARBA00032978"/>
    </source>
</evidence>
<dbReference type="SUPFAM" id="SSF53448">
    <property type="entry name" value="Nucleotide-diphospho-sugar transferases"/>
    <property type="match status" value="1"/>
</dbReference>
<keyword evidence="6" id="KW-0808">Transferase</keyword>
<dbReference type="Gene3D" id="3.90.550.10">
    <property type="entry name" value="Spore Coat Polysaccharide Biosynthesis Protein SpsA, Chain A"/>
    <property type="match status" value="1"/>
</dbReference>
<evidence type="ECO:0000256" key="3">
    <source>
        <dbReference type="ARBA" id="ARBA00016636"/>
    </source>
</evidence>
<evidence type="ECO:0000256" key="5">
    <source>
        <dbReference type="ARBA" id="ARBA00022676"/>
    </source>
</evidence>
<evidence type="ECO:0000256" key="9">
    <source>
        <dbReference type="SAM" id="Phobius"/>
    </source>
</evidence>
<evidence type="ECO:0000256" key="1">
    <source>
        <dbReference type="ARBA" id="ARBA00004236"/>
    </source>
</evidence>
<keyword evidence="12" id="KW-1185">Reference proteome</keyword>
<dbReference type="RefSeq" id="WP_193952401.1">
    <property type="nucleotide sequence ID" value="NZ_JADEYS010000005.1"/>
</dbReference>
<evidence type="ECO:0000256" key="7">
    <source>
        <dbReference type="ARBA" id="ARBA00023136"/>
    </source>
</evidence>
<dbReference type="GO" id="GO:0085029">
    <property type="term" value="P:extracellular matrix assembly"/>
    <property type="evidence" value="ECO:0007669"/>
    <property type="project" value="TreeGrafter"/>
</dbReference>
<keyword evidence="5" id="KW-0328">Glycosyltransferase</keyword>
<feature type="transmembrane region" description="Helical" evidence="9">
    <location>
        <begin position="14"/>
        <end position="34"/>
    </location>
</feature>
<keyword evidence="4" id="KW-1003">Cell membrane</keyword>
<evidence type="ECO:0000256" key="4">
    <source>
        <dbReference type="ARBA" id="ARBA00022475"/>
    </source>
</evidence>
<dbReference type="PANTHER" id="PTHR22913:SF12">
    <property type="entry name" value="MANNURONAN SYNTHASE"/>
    <property type="match status" value="1"/>
</dbReference>
<comment type="caution">
    <text evidence="11">The sequence shown here is derived from an EMBL/GenBank/DDBJ whole genome shotgun (WGS) entry which is preliminary data.</text>
</comment>
<keyword evidence="7 9" id="KW-0472">Membrane</keyword>
<feature type="domain" description="Glycosyltransferase 2-like" evidence="10">
    <location>
        <begin position="50"/>
        <end position="215"/>
    </location>
</feature>
<dbReference type="PANTHER" id="PTHR22913">
    <property type="entry name" value="HYALURONAN SYNTHASE"/>
    <property type="match status" value="1"/>
</dbReference>
<dbReference type="InterPro" id="IPR001173">
    <property type="entry name" value="Glyco_trans_2-like"/>
</dbReference>
<evidence type="ECO:0000313" key="12">
    <source>
        <dbReference type="Proteomes" id="UP000640333"/>
    </source>
</evidence>
<dbReference type="Proteomes" id="UP000640333">
    <property type="component" value="Unassembled WGS sequence"/>
</dbReference>
<dbReference type="EMBL" id="JADEYS010000005">
    <property type="protein sequence ID" value="MBE9396844.1"/>
    <property type="molecule type" value="Genomic_DNA"/>
</dbReference>
<dbReference type="InterPro" id="IPR029044">
    <property type="entry name" value="Nucleotide-diphossugar_trans"/>
</dbReference>
<keyword evidence="9" id="KW-0812">Transmembrane</keyword>
<evidence type="ECO:0000256" key="6">
    <source>
        <dbReference type="ARBA" id="ARBA00022679"/>
    </source>
</evidence>
<dbReference type="Pfam" id="PF00535">
    <property type="entry name" value="Glycos_transf_2"/>
    <property type="match status" value="1"/>
</dbReference>
<dbReference type="GO" id="GO:0005886">
    <property type="term" value="C:plasma membrane"/>
    <property type="evidence" value="ECO:0007669"/>
    <property type="project" value="UniProtKB-SubCell"/>
</dbReference>
<accession>A0A8J7FCF1</accession>
<keyword evidence="9" id="KW-1133">Transmembrane helix</keyword>
<comment type="subcellular location">
    <subcellularLocation>
        <location evidence="1">Cell membrane</location>
    </subcellularLocation>
</comment>